<proteinExistence type="predicted"/>
<name>M3FV86_9LEPT</name>
<reference evidence="1 2" key="1">
    <citation type="submission" date="2013-01" db="EMBL/GenBank/DDBJ databases">
        <authorList>
            <person name="Harkins D.M."/>
            <person name="Durkin A.S."/>
            <person name="Brinkac L.M."/>
            <person name="Haft D.H."/>
            <person name="Selengut J.D."/>
            <person name="Sanka R."/>
            <person name="DePew J."/>
            <person name="Purushe J."/>
            <person name="Tulsiani S.M."/>
            <person name="Graham G.C."/>
            <person name="Burns M.-A."/>
            <person name="Dohnt M.F."/>
            <person name="Smythe L.D."/>
            <person name="McKay D.B."/>
            <person name="Craig S.B."/>
            <person name="Vinetz J.M."/>
            <person name="Sutton G.G."/>
            <person name="Nierman W.C."/>
            <person name="Fouts D.E."/>
        </authorList>
    </citation>
    <scope>NUCLEOTIDE SEQUENCE [LARGE SCALE GENOMIC DNA]</scope>
    <source>
        <strain evidence="1 2">LT2116</strain>
    </source>
</reference>
<gene>
    <name evidence="1" type="ORF">LEP1GSC188_3981</name>
</gene>
<dbReference type="EMBL" id="AHOR02000005">
    <property type="protein sequence ID" value="EMF84177.1"/>
    <property type="molecule type" value="Genomic_DNA"/>
</dbReference>
<organism evidence="1 2">
    <name type="scientific">Leptospira weilii serovar Topaz str. LT2116</name>
    <dbReference type="NCBI Taxonomy" id="1088540"/>
    <lineage>
        <taxon>Bacteria</taxon>
        <taxon>Pseudomonadati</taxon>
        <taxon>Spirochaetota</taxon>
        <taxon>Spirochaetia</taxon>
        <taxon>Leptospirales</taxon>
        <taxon>Leptospiraceae</taxon>
        <taxon>Leptospira</taxon>
    </lineage>
</organism>
<dbReference type="Proteomes" id="UP000011770">
    <property type="component" value="Unassembled WGS sequence"/>
</dbReference>
<evidence type="ECO:0000313" key="2">
    <source>
        <dbReference type="Proteomes" id="UP000011770"/>
    </source>
</evidence>
<sequence length="102" mass="11345">MEKETGKLKSPPDLLGGKEYQKKAKVALPILVRQASVSQKIYYSDLALELNMSNPRNLNYVLGEIGNSLLELSKTWNEKVPPIQCIVIKKSTELPGEGYKGL</sequence>
<evidence type="ECO:0000313" key="1">
    <source>
        <dbReference type="EMBL" id="EMF84177.1"/>
    </source>
</evidence>
<accession>M3FV86</accession>
<comment type="caution">
    <text evidence="1">The sequence shown here is derived from an EMBL/GenBank/DDBJ whole genome shotgun (WGS) entry which is preliminary data.</text>
</comment>
<dbReference type="AlphaFoldDB" id="M3FV86"/>
<protein>
    <submittedName>
        <fullName evidence="1">Uncharacterized protein</fullName>
    </submittedName>
</protein>